<protein>
    <recommendedName>
        <fullName evidence="3">DUF3301 domain-containing protein</fullName>
    </recommendedName>
</protein>
<dbReference type="Pfam" id="PF11743">
    <property type="entry name" value="DUF3301"/>
    <property type="match status" value="1"/>
</dbReference>
<sequence>MTLGELVLWLSIGFVVFQFWRVRSISEAAHLYLQHYCKTHQLQLLSLARKTTRLTLKTGKPDWYSEFIFEFSSSGDDRYQGTLIMAGRYVTKTDVPVHRIQPDTTH</sequence>
<name>A0A918MUF2_9ALTE</name>
<gene>
    <name evidence="1" type="ORF">GCM10007391_00810</name>
</gene>
<evidence type="ECO:0000313" key="1">
    <source>
        <dbReference type="EMBL" id="GGW73111.1"/>
    </source>
</evidence>
<dbReference type="Proteomes" id="UP000631300">
    <property type="component" value="Unassembled WGS sequence"/>
</dbReference>
<proteinExistence type="predicted"/>
<reference evidence="1" key="2">
    <citation type="submission" date="2020-09" db="EMBL/GenBank/DDBJ databases">
        <authorList>
            <person name="Sun Q."/>
            <person name="Kim S."/>
        </authorList>
    </citation>
    <scope>NUCLEOTIDE SEQUENCE</scope>
    <source>
        <strain evidence="1">KCTC 22164</strain>
    </source>
</reference>
<accession>A0A918MUF2</accession>
<keyword evidence="2" id="KW-1185">Reference proteome</keyword>
<dbReference type="EMBL" id="BMXP01000001">
    <property type="protein sequence ID" value="GGW73111.1"/>
    <property type="molecule type" value="Genomic_DNA"/>
</dbReference>
<dbReference type="RefSeq" id="WP_189403114.1">
    <property type="nucleotide sequence ID" value="NZ_BMXP01000001.1"/>
</dbReference>
<dbReference type="AlphaFoldDB" id="A0A918MUF2"/>
<evidence type="ECO:0000313" key="2">
    <source>
        <dbReference type="Proteomes" id="UP000631300"/>
    </source>
</evidence>
<organism evidence="1 2">
    <name type="scientific">Alteromonas halophila</name>
    <dbReference type="NCBI Taxonomy" id="516698"/>
    <lineage>
        <taxon>Bacteria</taxon>
        <taxon>Pseudomonadati</taxon>
        <taxon>Pseudomonadota</taxon>
        <taxon>Gammaproteobacteria</taxon>
        <taxon>Alteromonadales</taxon>
        <taxon>Alteromonadaceae</taxon>
        <taxon>Alteromonas/Salinimonas group</taxon>
        <taxon>Alteromonas</taxon>
    </lineage>
</organism>
<dbReference type="InterPro" id="IPR021732">
    <property type="entry name" value="DUF3301"/>
</dbReference>
<reference evidence="1" key="1">
    <citation type="journal article" date="2014" name="Int. J. Syst. Evol. Microbiol.">
        <title>Complete genome sequence of Corynebacterium casei LMG S-19264T (=DSM 44701T), isolated from a smear-ripened cheese.</title>
        <authorList>
            <consortium name="US DOE Joint Genome Institute (JGI-PGF)"/>
            <person name="Walter F."/>
            <person name="Albersmeier A."/>
            <person name="Kalinowski J."/>
            <person name="Ruckert C."/>
        </authorList>
    </citation>
    <scope>NUCLEOTIDE SEQUENCE</scope>
    <source>
        <strain evidence="1">KCTC 22164</strain>
    </source>
</reference>
<evidence type="ECO:0008006" key="3">
    <source>
        <dbReference type="Google" id="ProtNLM"/>
    </source>
</evidence>
<comment type="caution">
    <text evidence="1">The sequence shown here is derived from an EMBL/GenBank/DDBJ whole genome shotgun (WGS) entry which is preliminary data.</text>
</comment>